<name>A0A081C463_VECG1</name>
<dbReference type="EMBL" id="DF820470">
    <property type="protein sequence ID" value="GAK59368.1"/>
    <property type="molecule type" value="Genomic_DNA"/>
</dbReference>
<dbReference type="STRING" id="1499967.U27_06352"/>
<organism evidence="2">
    <name type="scientific">Vecturithrix granuli</name>
    <dbReference type="NCBI Taxonomy" id="1499967"/>
    <lineage>
        <taxon>Bacteria</taxon>
        <taxon>Candidatus Moduliflexota</taxon>
        <taxon>Candidatus Vecturitrichia</taxon>
        <taxon>Candidatus Vecturitrichales</taxon>
        <taxon>Candidatus Vecturitrichaceae</taxon>
        <taxon>Candidatus Vecturithrix</taxon>
    </lineage>
</organism>
<dbReference type="HOGENOM" id="CLU_1060944_0_0_0"/>
<dbReference type="AlphaFoldDB" id="A0A081C463"/>
<protein>
    <submittedName>
        <fullName evidence="2">Uncharacterized protein</fullName>
    </submittedName>
</protein>
<gene>
    <name evidence="2" type="ORF">U27_06352</name>
</gene>
<evidence type="ECO:0000313" key="3">
    <source>
        <dbReference type="Proteomes" id="UP000030661"/>
    </source>
</evidence>
<sequence length="287" mass="32412">MPNSDICKIEEYSAITVAGRQLLLAALIACFFMFSFSLQSRAEGAETITIYFYSSETNINNFKALKMEFDRYLSEFGTYQFQPFSERETFEQEIKEKQNCVLVLSSWHYTNIYQEYKLTPVLVGSRNGKTSQKNLLVNNGKIDLATINEGRIASASSEHYSKTLLSQMLHDDTLLSQLKILMVPKDIDALMSLGFGMAKAALTTDYSLSTLNMLNPALYKQMKVLAESDEALLLIVAIPEESNEDVHSLVKILQEMPATPNGKKNMRMLGLDDWHPLNSSDITKLEQ</sequence>
<reference evidence="2" key="1">
    <citation type="journal article" date="2015" name="PeerJ">
        <title>First genomic representation of candidate bacterial phylum KSB3 points to enhanced environmental sensing as a trigger of wastewater bulking.</title>
        <authorList>
            <person name="Sekiguchi Y."/>
            <person name="Ohashi A."/>
            <person name="Parks D.H."/>
            <person name="Yamauchi T."/>
            <person name="Tyson G.W."/>
            <person name="Hugenholtz P."/>
        </authorList>
    </citation>
    <scope>NUCLEOTIDE SEQUENCE [LARGE SCALE GENOMIC DNA]</scope>
</reference>
<proteinExistence type="predicted"/>
<keyword evidence="1" id="KW-0472">Membrane</keyword>
<accession>A0A081C463</accession>
<feature type="transmembrane region" description="Helical" evidence="1">
    <location>
        <begin position="12"/>
        <end position="34"/>
    </location>
</feature>
<keyword evidence="1" id="KW-1133">Transmembrane helix</keyword>
<evidence type="ECO:0000256" key="1">
    <source>
        <dbReference type="SAM" id="Phobius"/>
    </source>
</evidence>
<dbReference type="eggNOG" id="COG3221">
    <property type="taxonomic scope" value="Bacteria"/>
</dbReference>
<evidence type="ECO:0000313" key="2">
    <source>
        <dbReference type="EMBL" id="GAK59368.1"/>
    </source>
</evidence>
<keyword evidence="1" id="KW-0812">Transmembrane</keyword>
<dbReference type="Proteomes" id="UP000030661">
    <property type="component" value="Unassembled WGS sequence"/>
</dbReference>
<keyword evidence="3" id="KW-1185">Reference proteome</keyword>
<dbReference type="Pfam" id="PF12974">
    <property type="entry name" value="Phosphonate-bd"/>
    <property type="match status" value="1"/>
</dbReference>